<dbReference type="AlphaFoldDB" id="A0A948TCN0"/>
<dbReference type="Proteomes" id="UP000783796">
    <property type="component" value="Unassembled WGS sequence"/>
</dbReference>
<evidence type="ECO:0000256" key="1">
    <source>
        <dbReference type="SAM" id="SignalP"/>
    </source>
</evidence>
<sequence>MMKSGLTFIAALALSATVFANGNQTKTTEKWNGSINKAQLGKYLKLSSDQTKEVADICDFFEAEMKLANNSKKNQDEKVRKAVYGNLKLMKNTLNEKQYSDYLKLMGMTLRNKGIDIEKK</sequence>
<evidence type="ECO:0008006" key="4">
    <source>
        <dbReference type="Google" id="ProtNLM"/>
    </source>
</evidence>
<evidence type="ECO:0000313" key="3">
    <source>
        <dbReference type="Proteomes" id="UP000783796"/>
    </source>
</evidence>
<proteinExistence type="predicted"/>
<protein>
    <recommendedName>
        <fullName evidence="4">DUF4890 domain-containing protein</fullName>
    </recommendedName>
</protein>
<feature type="chain" id="PRO_5037383114" description="DUF4890 domain-containing protein" evidence="1">
    <location>
        <begin position="21"/>
        <end position="120"/>
    </location>
</feature>
<reference evidence="2" key="1">
    <citation type="journal article" date="2021" name="PeerJ">
        <title>Extensive microbial diversity within the chicken gut microbiome revealed by metagenomics and culture.</title>
        <authorList>
            <person name="Gilroy R."/>
            <person name="Ravi A."/>
            <person name="Getino M."/>
            <person name="Pursley I."/>
            <person name="Horton D.L."/>
            <person name="Alikhan N.F."/>
            <person name="Baker D."/>
            <person name="Gharbi K."/>
            <person name="Hall N."/>
            <person name="Watson M."/>
            <person name="Adriaenssens E.M."/>
            <person name="Foster-Nyarko E."/>
            <person name="Jarju S."/>
            <person name="Secka A."/>
            <person name="Antonio M."/>
            <person name="Oren A."/>
            <person name="Chaudhuri R.R."/>
            <person name="La Ragione R."/>
            <person name="Hildebrand F."/>
            <person name="Pallen M.J."/>
        </authorList>
    </citation>
    <scope>NUCLEOTIDE SEQUENCE</scope>
    <source>
        <strain evidence="2">G4-2901</strain>
    </source>
</reference>
<reference evidence="2" key="2">
    <citation type="submission" date="2021-04" db="EMBL/GenBank/DDBJ databases">
        <authorList>
            <person name="Gilroy R."/>
        </authorList>
    </citation>
    <scope>NUCLEOTIDE SEQUENCE</scope>
    <source>
        <strain evidence="2">G4-2901</strain>
    </source>
</reference>
<feature type="signal peptide" evidence="1">
    <location>
        <begin position="1"/>
        <end position="20"/>
    </location>
</feature>
<comment type="caution">
    <text evidence="2">The sequence shown here is derived from an EMBL/GenBank/DDBJ whole genome shotgun (WGS) entry which is preliminary data.</text>
</comment>
<organism evidence="2 3">
    <name type="scientific">Candidatus Phocaeicola faecigallinarum</name>
    <dbReference type="NCBI Taxonomy" id="2838732"/>
    <lineage>
        <taxon>Bacteria</taxon>
        <taxon>Pseudomonadati</taxon>
        <taxon>Bacteroidota</taxon>
        <taxon>Bacteroidia</taxon>
        <taxon>Bacteroidales</taxon>
        <taxon>Bacteroidaceae</taxon>
        <taxon>Phocaeicola</taxon>
    </lineage>
</organism>
<accession>A0A948TCN0</accession>
<name>A0A948TCN0_9BACT</name>
<gene>
    <name evidence="2" type="ORF">H9777_09030</name>
</gene>
<keyword evidence="1" id="KW-0732">Signal</keyword>
<dbReference type="EMBL" id="JAHLFW010000078">
    <property type="protein sequence ID" value="MBU3838435.1"/>
    <property type="molecule type" value="Genomic_DNA"/>
</dbReference>
<evidence type="ECO:0000313" key="2">
    <source>
        <dbReference type="EMBL" id="MBU3838435.1"/>
    </source>
</evidence>